<protein>
    <submittedName>
        <fullName evidence="1">Uncharacterized protein</fullName>
    </submittedName>
</protein>
<name>A0A1Q5SYA5_9EURO</name>
<dbReference type="AlphaFoldDB" id="A0A1Q5SYA5"/>
<keyword evidence="2" id="KW-1185">Reference proteome</keyword>
<organism evidence="1 2">
    <name type="scientific">Penicillium subrubescens</name>
    <dbReference type="NCBI Taxonomy" id="1316194"/>
    <lineage>
        <taxon>Eukaryota</taxon>
        <taxon>Fungi</taxon>
        <taxon>Dikarya</taxon>
        <taxon>Ascomycota</taxon>
        <taxon>Pezizomycotina</taxon>
        <taxon>Eurotiomycetes</taxon>
        <taxon>Eurotiomycetidae</taxon>
        <taxon>Eurotiales</taxon>
        <taxon>Aspergillaceae</taxon>
        <taxon>Penicillium</taxon>
    </lineage>
</organism>
<reference evidence="1 2" key="1">
    <citation type="submission" date="2016-10" db="EMBL/GenBank/DDBJ databases">
        <title>Genome sequence of the ascomycete fungus Penicillium subrubescens.</title>
        <authorList>
            <person name="De Vries R.P."/>
            <person name="Peng M."/>
            <person name="Dilokpimol A."/>
            <person name="Hilden K."/>
            <person name="Makela M.R."/>
            <person name="Grigoriev I."/>
            <person name="Riley R."/>
            <person name="Granchi Z."/>
        </authorList>
    </citation>
    <scope>NUCLEOTIDE SEQUENCE [LARGE SCALE GENOMIC DNA]</scope>
    <source>
        <strain evidence="1 2">CBS 132785</strain>
    </source>
</reference>
<dbReference type="EMBL" id="MNBE01000736">
    <property type="protein sequence ID" value="OKO92953.1"/>
    <property type="molecule type" value="Genomic_DNA"/>
</dbReference>
<accession>A0A1Q5SYA5</accession>
<evidence type="ECO:0000313" key="2">
    <source>
        <dbReference type="Proteomes" id="UP000186955"/>
    </source>
</evidence>
<dbReference type="Proteomes" id="UP000186955">
    <property type="component" value="Unassembled WGS sequence"/>
</dbReference>
<proteinExistence type="predicted"/>
<gene>
    <name evidence="1" type="ORF">PENSUB_12557</name>
</gene>
<comment type="caution">
    <text evidence="1">The sequence shown here is derived from an EMBL/GenBank/DDBJ whole genome shotgun (WGS) entry which is preliminary data.</text>
</comment>
<evidence type="ECO:0000313" key="1">
    <source>
        <dbReference type="EMBL" id="OKO92953.1"/>
    </source>
</evidence>
<sequence>MTSTLLFCIAEEAKPFIPRAMREISPEDSCPPIYYLVESKVCPDRSTGFKSQLRDGEPFGSEFIGASKEECQSWAKSNWNDVNFISKNIIAIADERSARDGTLLLSYYCSTSENAQLEFKGWGPLPPKSDTWYDFRIEPVGSDDLHTDLFFAPIETAYPTYFGHPEKFTNKTGVFDVFKANKYVAGMDSEQEDEL</sequence>
<dbReference type="OrthoDB" id="4456803at2759"/>